<proteinExistence type="predicted"/>
<reference evidence="2 3" key="1">
    <citation type="journal article" date="2019" name="Int. J. Syst. Evol. Microbiol.">
        <title>The Global Catalogue of Microorganisms (GCM) 10K type strain sequencing project: providing services to taxonomists for standard genome sequencing and annotation.</title>
        <authorList>
            <consortium name="The Broad Institute Genomics Platform"/>
            <consortium name="The Broad Institute Genome Sequencing Center for Infectious Disease"/>
            <person name="Wu L."/>
            <person name="Ma J."/>
        </authorList>
    </citation>
    <scope>NUCLEOTIDE SEQUENCE [LARGE SCALE GENOMIC DNA]</scope>
    <source>
        <strain evidence="2 3">JCM 13004</strain>
    </source>
</reference>
<keyword evidence="3" id="KW-1185">Reference proteome</keyword>
<accession>A0ABN1VVI3</accession>
<dbReference type="RefSeq" id="WP_344440169.1">
    <property type="nucleotide sequence ID" value="NZ_BAAALF010000012.1"/>
</dbReference>
<gene>
    <name evidence="2" type="ORF">GCM10009665_12730</name>
</gene>
<sequence>MEKTLGAFPRSRRARIRPEDVGPPAPVVAALPGGVPGARTAEWERTA</sequence>
<protein>
    <submittedName>
        <fullName evidence="2">Uncharacterized protein</fullName>
    </submittedName>
</protein>
<evidence type="ECO:0000256" key="1">
    <source>
        <dbReference type="SAM" id="MobiDB-lite"/>
    </source>
</evidence>
<comment type="caution">
    <text evidence="2">The sequence shown here is derived from an EMBL/GenBank/DDBJ whole genome shotgun (WGS) entry which is preliminary data.</text>
</comment>
<feature type="region of interest" description="Disordered" evidence="1">
    <location>
        <begin position="1"/>
        <end position="47"/>
    </location>
</feature>
<evidence type="ECO:0000313" key="2">
    <source>
        <dbReference type="EMBL" id="GAA1223905.1"/>
    </source>
</evidence>
<dbReference type="EMBL" id="BAAALF010000012">
    <property type="protein sequence ID" value="GAA1223905.1"/>
    <property type="molecule type" value="Genomic_DNA"/>
</dbReference>
<name>A0ABN1VVI3_9ACTN</name>
<organism evidence="2 3">
    <name type="scientific">Kitasatospora nipponensis</name>
    <dbReference type="NCBI Taxonomy" id="258049"/>
    <lineage>
        <taxon>Bacteria</taxon>
        <taxon>Bacillati</taxon>
        <taxon>Actinomycetota</taxon>
        <taxon>Actinomycetes</taxon>
        <taxon>Kitasatosporales</taxon>
        <taxon>Streptomycetaceae</taxon>
        <taxon>Kitasatospora</taxon>
    </lineage>
</organism>
<dbReference type="Proteomes" id="UP001500037">
    <property type="component" value="Unassembled WGS sequence"/>
</dbReference>
<evidence type="ECO:0000313" key="3">
    <source>
        <dbReference type="Proteomes" id="UP001500037"/>
    </source>
</evidence>